<feature type="region of interest" description="Disordered" evidence="1">
    <location>
        <begin position="92"/>
        <end position="111"/>
    </location>
</feature>
<name>A0A1Y6F9C1_9SPHN</name>
<dbReference type="EMBL" id="FXWG01000002">
    <property type="protein sequence ID" value="SMQ68973.1"/>
    <property type="molecule type" value="Genomic_DNA"/>
</dbReference>
<organism evidence="3 4">
    <name type="scientific">Altererythrobacter xiamenensis</name>
    <dbReference type="NCBI Taxonomy" id="1316679"/>
    <lineage>
        <taxon>Bacteria</taxon>
        <taxon>Pseudomonadati</taxon>
        <taxon>Pseudomonadota</taxon>
        <taxon>Alphaproteobacteria</taxon>
        <taxon>Sphingomonadales</taxon>
        <taxon>Erythrobacteraceae</taxon>
        <taxon>Altererythrobacter</taxon>
    </lineage>
</organism>
<keyword evidence="2" id="KW-1133">Transmembrane helix</keyword>
<protein>
    <submittedName>
        <fullName evidence="3">Uncharacterized protein</fullName>
    </submittedName>
</protein>
<proteinExistence type="predicted"/>
<reference evidence="4" key="1">
    <citation type="submission" date="2017-04" db="EMBL/GenBank/DDBJ databases">
        <authorList>
            <person name="Varghese N."/>
            <person name="Submissions S."/>
        </authorList>
    </citation>
    <scope>NUCLEOTIDE SEQUENCE [LARGE SCALE GENOMIC DNA]</scope>
</reference>
<accession>A0A1Y6F9C1</accession>
<evidence type="ECO:0000313" key="4">
    <source>
        <dbReference type="Proteomes" id="UP000194420"/>
    </source>
</evidence>
<sequence length="111" mass="12057">MPRAAATPIWGPMTGKSPLDDPEMAAHAWARYRRLMRFMFSVTVGVVVIALALLYKFQGAVSIHFYIAVALGIGFSMLLTSALMGLVFLSNGTGHDASVDNNLPRSEEDLD</sequence>
<gene>
    <name evidence="3" type="ORF">SAMN06297468_1237</name>
</gene>
<dbReference type="Proteomes" id="UP000194420">
    <property type="component" value="Unassembled WGS sequence"/>
</dbReference>
<evidence type="ECO:0000313" key="3">
    <source>
        <dbReference type="EMBL" id="SMQ68973.1"/>
    </source>
</evidence>
<dbReference type="AlphaFoldDB" id="A0A1Y6F9C1"/>
<evidence type="ECO:0000256" key="1">
    <source>
        <dbReference type="SAM" id="MobiDB-lite"/>
    </source>
</evidence>
<keyword evidence="2" id="KW-0812">Transmembrane</keyword>
<feature type="transmembrane region" description="Helical" evidence="2">
    <location>
        <begin position="63"/>
        <end position="89"/>
    </location>
</feature>
<keyword evidence="2" id="KW-0472">Membrane</keyword>
<keyword evidence="4" id="KW-1185">Reference proteome</keyword>
<feature type="transmembrane region" description="Helical" evidence="2">
    <location>
        <begin position="38"/>
        <end position="57"/>
    </location>
</feature>
<evidence type="ECO:0000256" key="2">
    <source>
        <dbReference type="SAM" id="Phobius"/>
    </source>
</evidence>